<dbReference type="EMBL" id="JAJPPU010000002">
    <property type="protein sequence ID" value="MCD8473535.1"/>
    <property type="molecule type" value="Genomic_DNA"/>
</dbReference>
<dbReference type="KEGG" id="xtw:AB672_03895"/>
<dbReference type="RefSeq" id="WP_038270697.1">
    <property type="nucleotide sequence ID" value="NZ_CP053627.1"/>
</dbReference>
<name>Z9JM14_9GAMM</name>
<dbReference type="PATRIC" id="fig|1444770.3.peg.1049"/>
<sequence length="114" mass="12532">MPSRACFVDLKTCNDASPGSFARSIDTYGYHIQQVHDCDGARACWVPVKNYLILGQEKQAPYCAAVYHIDAASEAKGLEIRATGLHTLARCTATEQWPGYIGITEISLPTWVLN</sequence>
<proteinExistence type="predicted"/>
<dbReference type="InterPro" id="IPR011604">
    <property type="entry name" value="PDDEXK-like_dom_sf"/>
</dbReference>
<feature type="domain" description="Putative exodeoxyribonuclease 8 PDDEXK-like" evidence="1">
    <location>
        <begin position="3"/>
        <end position="105"/>
    </location>
</feature>
<accession>Z9JM14</accession>
<protein>
    <submittedName>
        <fullName evidence="3">PD-(D/E)XK nuclease-like domain-containing protein</fullName>
    </submittedName>
</protein>
<dbReference type="AlphaFoldDB" id="Z9JM14"/>
<dbReference type="STRING" id="1444770.AF72_04340"/>
<gene>
    <name evidence="2" type="ORF">AF72_04340</name>
    <name evidence="3" type="ORF">LPH55_08715</name>
</gene>
<evidence type="ECO:0000313" key="4">
    <source>
        <dbReference type="Proteomes" id="UP000020406"/>
    </source>
</evidence>
<evidence type="ECO:0000313" key="5">
    <source>
        <dbReference type="Proteomes" id="UP001430701"/>
    </source>
</evidence>
<keyword evidence="5" id="KW-1185">Reference proteome</keyword>
<dbReference type="GeneID" id="68900425"/>
<organism evidence="2 4">
    <name type="scientific">Xylella taiwanensis</name>
    <dbReference type="NCBI Taxonomy" id="1444770"/>
    <lineage>
        <taxon>Bacteria</taxon>
        <taxon>Pseudomonadati</taxon>
        <taxon>Pseudomonadota</taxon>
        <taxon>Gammaproteobacteria</taxon>
        <taxon>Lysobacterales</taxon>
        <taxon>Lysobacteraceae</taxon>
        <taxon>Xylella</taxon>
    </lineage>
</organism>
<dbReference type="OrthoDB" id="256590at2"/>
<evidence type="ECO:0000313" key="2">
    <source>
        <dbReference type="EMBL" id="EWS78807.1"/>
    </source>
</evidence>
<evidence type="ECO:0000259" key="1">
    <source>
        <dbReference type="Pfam" id="PF12684"/>
    </source>
</evidence>
<reference evidence="3" key="2">
    <citation type="submission" date="2021-11" db="EMBL/GenBank/DDBJ databases">
        <title>Genome sequence of Xylella taiwanensis PLS432.</title>
        <authorList>
            <person name="Weng L.-W."/>
            <person name="Su C.-C."/>
            <person name="Tsai C.-W."/>
            <person name="Kuo C.-H."/>
        </authorList>
    </citation>
    <scope>NUCLEOTIDE SEQUENCE</scope>
    <source>
        <strain evidence="3">PLS432</strain>
    </source>
</reference>
<evidence type="ECO:0000313" key="3">
    <source>
        <dbReference type="EMBL" id="MCD8473535.1"/>
    </source>
</evidence>
<dbReference type="Pfam" id="PF12684">
    <property type="entry name" value="DUF3799"/>
    <property type="match status" value="1"/>
</dbReference>
<dbReference type="Gene3D" id="3.90.320.10">
    <property type="match status" value="1"/>
</dbReference>
<dbReference type="Proteomes" id="UP001430701">
    <property type="component" value="Unassembled WGS sequence"/>
</dbReference>
<reference evidence="2 4" key="1">
    <citation type="journal article" date="2014" name="Genome Announc.">
        <title>Draft Genome Sequence of Xylella fastidiosa Pear Leaf Scorch Strain in Taiwan.</title>
        <authorList>
            <person name="Su C.C."/>
            <person name="Deng W.L."/>
            <person name="Jan F.J."/>
            <person name="Chang C.J."/>
            <person name="Huang H."/>
            <person name="Chen J."/>
        </authorList>
    </citation>
    <scope>NUCLEOTIDE SEQUENCE [LARGE SCALE GENOMIC DNA]</scope>
    <source>
        <strain evidence="2 4">PLS229</strain>
    </source>
</reference>
<dbReference type="EMBL" id="JDSQ01000005">
    <property type="protein sequence ID" value="EWS78807.1"/>
    <property type="molecule type" value="Genomic_DNA"/>
</dbReference>
<dbReference type="Proteomes" id="UP000020406">
    <property type="component" value="Unassembled WGS sequence"/>
</dbReference>
<comment type="caution">
    <text evidence="2">The sequence shown here is derived from an EMBL/GenBank/DDBJ whole genome shotgun (WGS) entry which is preliminary data.</text>
</comment>
<dbReference type="InterPro" id="IPR024432">
    <property type="entry name" value="Put_RecE_PDDEXK-like_dom"/>
</dbReference>